<organism evidence="3 4">
    <name type="scientific">Mustela putorius furo</name>
    <name type="common">European domestic ferret</name>
    <name type="synonym">Mustela furo</name>
    <dbReference type="NCBI Taxonomy" id="9669"/>
    <lineage>
        <taxon>Eukaryota</taxon>
        <taxon>Metazoa</taxon>
        <taxon>Chordata</taxon>
        <taxon>Craniata</taxon>
        <taxon>Vertebrata</taxon>
        <taxon>Euteleostomi</taxon>
        <taxon>Mammalia</taxon>
        <taxon>Eutheria</taxon>
        <taxon>Laurasiatheria</taxon>
        <taxon>Carnivora</taxon>
        <taxon>Caniformia</taxon>
        <taxon>Musteloidea</taxon>
        <taxon>Mustelidae</taxon>
        <taxon>Mustelinae</taxon>
        <taxon>Mustela</taxon>
    </lineage>
</organism>
<evidence type="ECO:0000313" key="3">
    <source>
        <dbReference type="Proteomes" id="UP000000715"/>
    </source>
</evidence>
<dbReference type="InterPro" id="IPR015157">
    <property type="entry name" value="TMA7"/>
</dbReference>
<sequence length="75" mass="8176">MSGCENGKKPLQQPKKQAKGMDDEDKSFKQKHKEEQKELEKLNMAAKGKGPLVTGRIKNSGKKQAVPCALANGNP</sequence>
<name>A0A8U0URF1_MUSPF</name>
<protein>
    <submittedName>
        <fullName evidence="4">Translation machinery-associated protein 7-like</fullName>
    </submittedName>
</protein>
<evidence type="ECO:0000313" key="4">
    <source>
        <dbReference type="RefSeq" id="XP_044925380.1"/>
    </source>
</evidence>
<dbReference type="AlphaFoldDB" id="A0A8U0URF1"/>
<proteinExistence type="inferred from homology"/>
<keyword evidence="3" id="KW-1185">Reference proteome</keyword>
<comment type="similarity">
    <text evidence="1">Belongs to the TMA7 family.</text>
</comment>
<dbReference type="GeneID" id="123388974"/>
<feature type="region of interest" description="Disordered" evidence="2">
    <location>
        <begin position="1"/>
        <end position="75"/>
    </location>
</feature>
<evidence type="ECO:0000256" key="1">
    <source>
        <dbReference type="ARBA" id="ARBA00006631"/>
    </source>
</evidence>
<evidence type="ECO:0000256" key="2">
    <source>
        <dbReference type="SAM" id="MobiDB-lite"/>
    </source>
</evidence>
<reference evidence="4" key="1">
    <citation type="submission" date="2025-08" db="UniProtKB">
        <authorList>
            <consortium name="RefSeq"/>
        </authorList>
    </citation>
    <scope>IDENTIFICATION</scope>
    <source>
        <tissue evidence="4">Brain</tissue>
    </source>
</reference>
<gene>
    <name evidence="4" type="primary">LOC123388974</name>
</gene>
<feature type="compositionally biased region" description="Basic and acidic residues" evidence="2">
    <location>
        <begin position="26"/>
        <end position="41"/>
    </location>
</feature>
<dbReference type="Pfam" id="PF09072">
    <property type="entry name" value="TMA7"/>
    <property type="match status" value="1"/>
</dbReference>
<accession>A0A8U0URF1</accession>
<dbReference type="PANTHER" id="PTHR28632">
    <property type="entry name" value="TRANSLATION MACHINERY-ASSOCIATED PROTEIN 7"/>
    <property type="match status" value="1"/>
</dbReference>
<dbReference type="Proteomes" id="UP000000715">
    <property type="component" value="Unplaced"/>
</dbReference>
<dbReference type="RefSeq" id="XP_044925380.1">
    <property type="nucleotide sequence ID" value="XM_045069445.1"/>
</dbReference>